<evidence type="ECO:0000313" key="4">
    <source>
        <dbReference type="Proteomes" id="UP000185990"/>
    </source>
</evidence>
<keyword evidence="5" id="KW-1185">Reference proteome</keyword>
<dbReference type="GO" id="GO:0016020">
    <property type="term" value="C:membrane"/>
    <property type="evidence" value="ECO:0007669"/>
    <property type="project" value="InterPro"/>
</dbReference>
<gene>
    <name evidence="2" type="ORF">BOH73_11030</name>
    <name evidence="3" type="ORF">BOH74_00185</name>
</gene>
<dbReference type="Proteomes" id="UP000186677">
    <property type="component" value="Unassembled WGS sequence"/>
</dbReference>
<name>A0A854A4R5_9PSED</name>
<dbReference type="EMBL" id="MPJC01000005">
    <property type="protein sequence ID" value="OKA21808.1"/>
    <property type="molecule type" value="Genomic_DNA"/>
</dbReference>
<proteinExistence type="predicted"/>
<dbReference type="Proteomes" id="UP000185990">
    <property type="component" value="Unassembled WGS sequence"/>
</dbReference>
<dbReference type="SUPFAM" id="SSF56935">
    <property type="entry name" value="Porins"/>
    <property type="match status" value="1"/>
</dbReference>
<feature type="domain" description="Porin" evidence="1">
    <location>
        <begin position="85"/>
        <end position="278"/>
    </location>
</feature>
<evidence type="ECO:0000313" key="2">
    <source>
        <dbReference type="EMBL" id="OKA21808.1"/>
    </source>
</evidence>
<dbReference type="Gene3D" id="2.40.160.10">
    <property type="entry name" value="Porin"/>
    <property type="match status" value="1"/>
</dbReference>
<comment type="caution">
    <text evidence="3">The sequence shown here is derived from an EMBL/GenBank/DDBJ whole genome shotgun (WGS) entry which is preliminary data.</text>
</comment>
<protein>
    <submittedName>
        <fullName evidence="3">Porin</fullName>
    </submittedName>
</protein>
<dbReference type="EMBL" id="MPJD01000001">
    <property type="protein sequence ID" value="OKA29228.1"/>
    <property type="molecule type" value="Genomic_DNA"/>
</dbReference>
<dbReference type="AlphaFoldDB" id="A0A854A4R5"/>
<dbReference type="Pfam" id="PF13609">
    <property type="entry name" value="Porin_4"/>
    <property type="match status" value="1"/>
</dbReference>
<sequence>MHYGFILGCVLAFYGIQPATAIDLISTDSDRLELHAQGIFASNDKVYIQGRHTGSIGHRINMIYTHQLNPQWAVGMRQEWAYDPFYYDGSAAQTKRFQYVFVRNVRWGQLSLGQQKSLTFDMVGSITDWYLGYGTKGQGTFNGYGGNQLLGFSRPNRTLYYRVRVNDFEYGLMYGSGTGPVHNSVNPGSVGSGTFVDSSRNALYQFGTIWRPSQHWSLRLAYGYTEMSERSLDDQGQLNTRHPNVEGWLSGLTYTNGPWYHALVYGEYRNLNASTASASGYRQARAVESYSSYSFPEIGELGFFKVYGGINLFSDKNSSGRSGYSVAGVALITLHDHLAIGLERKFDMAKDKQGASNGEDEYELVAKYYF</sequence>
<dbReference type="GO" id="GO:0015288">
    <property type="term" value="F:porin activity"/>
    <property type="evidence" value="ECO:0007669"/>
    <property type="project" value="InterPro"/>
</dbReference>
<reference evidence="2 5" key="2">
    <citation type="submission" date="2016-11" db="EMBL/GenBank/DDBJ databases">
        <title>Draft genome of Pseudomonas versuta A4R1.5.</title>
        <authorList>
            <person name="See-Too W.-S."/>
        </authorList>
    </citation>
    <scope>NUCLEOTIDE SEQUENCE [LARGE SCALE GENOMIC DNA]</scope>
    <source>
        <strain evidence="2 5">A4R1.5</strain>
    </source>
</reference>
<reference evidence="3 4" key="1">
    <citation type="submission" date="2016-11" db="EMBL/GenBank/DDBJ databases">
        <title>Draft genome of Pseudomonas versuta A4R1.12.</title>
        <authorList>
            <person name="See-Too W.-S."/>
        </authorList>
    </citation>
    <scope>NUCLEOTIDE SEQUENCE [LARGE SCALE GENOMIC DNA]</scope>
    <source>
        <strain evidence="3 4">A4R1.12</strain>
    </source>
</reference>
<evidence type="ECO:0000313" key="3">
    <source>
        <dbReference type="EMBL" id="OKA29228.1"/>
    </source>
</evidence>
<evidence type="ECO:0000259" key="1">
    <source>
        <dbReference type="Pfam" id="PF13609"/>
    </source>
</evidence>
<accession>A0A854A4R5</accession>
<dbReference type="InterPro" id="IPR023614">
    <property type="entry name" value="Porin_dom_sf"/>
</dbReference>
<dbReference type="InterPro" id="IPR033900">
    <property type="entry name" value="Gram_neg_porin_domain"/>
</dbReference>
<organism evidence="3 4">
    <name type="scientific">Pseudomonas versuta</name>
    <dbReference type="NCBI Taxonomy" id="1788301"/>
    <lineage>
        <taxon>Bacteria</taxon>
        <taxon>Pseudomonadati</taxon>
        <taxon>Pseudomonadota</taxon>
        <taxon>Gammaproteobacteria</taxon>
        <taxon>Pseudomonadales</taxon>
        <taxon>Pseudomonadaceae</taxon>
        <taxon>Pseudomonas</taxon>
    </lineage>
</organism>
<evidence type="ECO:0000313" key="5">
    <source>
        <dbReference type="Proteomes" id="UP000186677"/>
    </source>
</evidence>